<evidence type="ECO:0000256" key="6">
    <source>
        <dbReference type="ARBA" id="ARBA00023136"/>
    </source>
</evidence>
<evidence type="ECO:0000256" key="1">
    <source>
        <dbReference type="ARBA" id="ARBA00004651"/>
    </source>
</evidence>
<dbReference type="AlphaFoldDB" id="A0A5D0R619"/>
<dbReference type="PANTHER" id="PTHR30221:SF1">
    <property type="entry name" value="SMALL-CONDUCTANCE MECHANOSENSITIVE CHANNEL"/>
    <property type="match status" value="1"/>
</dbReference>
<dbReference type="Pfam" id="PF21082">
    <property type="entry name" value="MS_channel_3rd"/>
    <property type="match status" value="1"/>
</dbReference>
<gene>
    <name evidence="10" type="ORF">ES674_11975</name>
</gene>
<feature type="transmembrane region" description="Helical" evidence="7">
    <location>
        <begin position="68"/>
        <end position="90"/>
    </location>
</feature>
<comment type="similarity">
    <text evidence="2">Belongs to the MscS (TC 1.A.23) family.</text>
</comment>
<keyword evidence="3" id="KW-1003">Cell membrane</keyword>
<dbReference type="EMBL" id="VSKK01000003">
    <property type="protein sequence ID" value="TYB76301.1"/>
    <property type="molecule type" value="Genomic_DNA"/>
</dbReference>
<dbReference type="Pfam" id="PF00924">
    <property type="entry name" value="MS_channel_2nd"/>
    <property type="match status" value="1"/>
</dbReference>
<comment type="subcellular location">
    <subcellularLocation>
        <location evidence="1">Cell membrane</location>
        <topology evidence="1">Multi-pass membrane protein</topology>
    </subcellularLocation>
</comment>
<evidence type="ECO:0000256" key="2">
    <source>
        <dbReference type="ARBA" id="ARBA00008017"/>
    </source>
</evidence>
<dbReference type="InterPro" id="IPR023408">
    <property type="entry name" value="MscS_beta-dom_sf"/>
</dbReference>
<dbReference type="InterPro" id="IPR049278">
    <property type="entry name" value="MS_channel_C"/>
</dbReference>
<dbReference type="PANTHER" id="PTHR30221">
    <property type="entry name" value="SMALL-CONDUCTANCE MECHANOSENSITIVE CHANNEL"/>
    <property type="match status" value="1"/>
</dbReference>
<name>A0A5D0R619_9FLAO</name>
<proteinExistence type="inferred from homology"/>
<dbReference type="Gene3D" id="3.30.70.100">
    <property type="match status" value="1"/>
</dbReference>
<dbReference type="InterPro" id="IPR010920">
    <property type="entry name" value="LSM_dom_sf"/>
</dbReference>
<dbReference type="Gene3D" id="1.10.287.1260">
    <property type="match status" value="1"/>
</dbReference>
<evidence type="ECO:0000313" key="11">
    <source>
        <dbReference type="Proteomes" id="UP000323720"/>
    </source>
</evidence>
<reference evidence="10 11" key="1">
    <citation type="submission" date="2019-08" db="EMBL/GenBank/DDBJ databases">
        <title>Genomes of Antarctic Bizionia species.</title>
        <authorList>
            <person name="Bowman J.P."/>
        </authorList>
    </citation>
    <scope>NUCLEOTIDE SEQUENCE [LARGE SCALE GENOMIC DNA]</scope>
    <source>
        <strain evidence="10 11">ADA-4</strain>
    </source>
</reference>
<dbReference type="GO" id="GO:0005886">
    <property type="term" value="C:plasma membrane"/>
    <property type="evidence" value="ECO:0007669"/>
    <property type="project" value="UniProtKB-SubCell"/>
</dbReference>
<evidence type="ECO:0000313" key="10">
    <source>
        <dbReference type="EMBL" id="TYB76301.1"/>
    </source>
</evidence>
<evidence type="ECO:0000256" key="5">
    <source>
        <dbReference type="ARBA" id="ARBA00022989"/>
    </source>
</evidence>
<feature type="domain" description="Mechanosensitive ion channel MscS C-terminal" evidence="9">
    <location>
        <begin position="269"/>
        <end position="357"/>
    </location>
</feature>
<feature type="domain" description="Mechanosensitive ion channel MscS" evidence="8">
    <location>
        <begin position="191"/>
        <end position="256"/>
    </location>
</feature>
<feature type="transmembrane region" description="Helical" evidence="7">
    <location>
        <begin position="110"/>
        <end position="129"/>
    </location>
</feature>
<keyword evidence="11" id="KW-1185">Reference proteome</keyword>
<dbReference type="InterPro" id="IPR045275">
    <property type="entry name" value="MscS_archaea/bacteria_type"/>
</dbReference>
<evidence type="ECO:0000259" key="8">
    <source>
        <dbReference type="Pfam" id="PF00924"/>
    </source>
</evidence>
<keyword evidence="6 7" id="KW-0472">Membrane</keyword>
<dbReference type="SUPFAM" id="SSF82689">
    <property type="entry name" value="Mechanosensitive channel protein MscS (YggB), C-terminal domain"/>
    <property type="match status" value="1"/>
</dbReference>
<dbReference type="InterPro" id="IPR006685">
    <property type="entry name" value="MscS_channel_2nd"/>
</dbReference>
<dbReference type="GO" id="GO:0008381">
    <property type="term" value="F:mechanosensitive monoatomic ion channel activity"/>
    <property type="evidence" value="ECO:0007669"/>
    <property type="project" value="InterPro"/>
</dbReference>
<feature type="transmembrane region" description="Helical" evidence="7">
    <location>
        <begin position="27"/>
        <end position="47"/>
    </location>
</feature>
<comment type="caution">
    <text evidence="10">The sequence shown here is derived from an EMBL/GenBank/DDBJ whole genome shotgun (WGS) entry which is preliminary data.</text>
</comment>
<dbReference type="OrthoDB" id="9809206at2"/>
<dbReference type="Proteomes" id="UP000323720">
    <property type="component" value="Unassembled WGS sequence"/>
</dbReference>
<keyword evidence="4 7" id="KW-0812">Transmembrane</keyword>
<organism evidence="10 11">
    <name type="scientific">Bizionia myxarmorum</name>
    <dbReference type="NCBI Taxonomy" id="291186"/>
    <lineage>
        <taxon>Bacteria</taxon>
        <taxon>Pseudomonadati</taxon>
        <taxon>Bacteroidota</taxon>
        <taxon>Flavobacteriia</taxon>
        <taxon>Flavobacteriales</taxon>
        <taxon>Flavobacteriaceae</taxon>
        <taxon>Bizionia</taxon>
    </lineage>
</organism>
<feature type="transmembrane region" description="Helical" evidence="7">
    <location>
        <begin position="141"/>
        <end position="162"/>
    </location>
</feature>
<dbReference type="Gene3D" id="2.30.30.60">
    <property type="match status" value="1"/>
</dbReference>
<dbReference type="SUPFAM" id="SSF50182">
    <property type="entry name" value="Sm-like ribonucleoproteins"/>
    <property type="match status" value="1"/>
</dbReference>
<sequence length="380" mass="43137">MITFVVIRILLIFYLMNEFFTNHTENIYILIGVTIICVFLFIALNKVSKRIEKKAIEKGYSDFANLNLINKIIKIGIVLFYLFMVAYLLADQSEFNIIAINIKKTSYLTLVFIITSVGYTVSNTLFNRIIKRKDNPTTVKFLKYVAAFIIIVIGIAFAAMAFPSLKSIASTALGGAGIIAAIIGLASQEALANIIGGFFIIMFKPFQIYDTIKISNEMVGTVMDITLRHTIIKDYNNKMIVVPNAIINKEKIANYNLGDKKYCQYIELSISYDSDVDLAKKIIQEDCEKHPSNIDNRTKVDKLNNVPKVRVRVISLEDSHVAIRAWVWTSEFGLAFDMKCDLLESIKKRFDKEGIEIPFPYRTIITKNMNTIPVQNESIN</sequence>
<evidence type="ECO:0000256" key="4">
    <source>
        <dbReference type="ARBA" id="ARBA00022692"/>
    </source>
</evidence>
<evidence type="ECO:0000256" key="7">
    <source>
        <dbReference type="SAM" id="Phobius"/>
    </source>
</evidence>
<dbReference type="InterPro" id="IPR011066">
    <property type="entry name" value="MscS_channel_C_sf"/>
</dbReference>
<protein>
    <submittedName>
        <fullName evidence="10">Mechanosensitive ion channel family protein</fullName>
    </submittedName>
</protein>
<keyword evidence="5 7" id="KW-1133">Transmembrane helix</keyword>
<evidence type="ECO:0000259" key="9">
    <source>
        <dbReference type="Pfam" id="PF21082"/>
    </source>
</evidence>
<evidence type="ECO:0000256" key="3">
    <source>
        <dbReference type="ARBA" id="ARBA00022475"/>
    </source>
</evidence>
<accession>A0A5D0R619</accession>